<feature type="compositionally biased region" description="Basic residues" evidence="1">
    <location>
        <begin position="1031"/>
        <end position="1040"/>
    </location>
</feature>
<feature type="region of interest" description="Disordered" evidence="1">
    <location>
        <begin position="207"/>
        <end position="267"/>
    </location>
</feature>
<feature type="region of interest" description="Disordered" evidence="1">
    <location>
        <begin position="873"/>
        <end position="905"/>
    </location>
</feature>
<name>K8EGA0_9CHLO</name>
<dbReference type="InterPro" id="IPR029044">
    <property type="entry name" value="Nucleotide-diphossugar_trans"/>
</dbReference>
<organism evidence="3 4">
    <name type="scientific">Bathycoccus prasinos</name>
    <dbReference type="NCBI Taxonomy" id="41875"/>
    <lineage>
        <taxon>Eukaryota</taxon>
        <taxon>Viridiplantae</taxon>
        <taxon>Chlorophyta</taxon>
        <taxon>Mamiellophyceae</taxon>
        <taxon>Mamiellales</taxon>
        <taxon>Bathycoccaceae</taxon>
        <taxon>Bathycoccus</taxon>
    </lineage>
</organism>
<feature type="transmembrane region" description="Helical" evidence="2">
    <location>
        <begin position="692"/>
        <end position="718"/>
    </location>
</feature>
<feature type="region of interest" description="Disordered" evidence="1">
    <location>
        <begin position="990"/>
        <end position="1192"/>
    </location>
</feature>
<feature type="transmembrane region" description="Helical" evidence="2">
    <location>
        <begin position="615"/>
        <end position="641"/>
    </location>
</feature>
<feature type="compositionally biased region" description="Gly residues" evidence="1">
    <location>
        <begin position="883"/>
        <end position="898"/>
    </location>
</feature>
<keyword evidence="2" id="KW-0812">Transmembrane</keyword>
<keyword evidence="4" id="KW-1185">Reference proteome</keyword>
<dbReference type="RefSeq" id="XP_007512441.1">
    <property type="nucleotide sequence ID" value="XM_007512379.1"/>
</dbReference>
<feature type="compositionally biased region" description="Acidic residues" evidence="1">
    <location>
        <begin position="76"/>
        <end position="96"/>
    </location>
</feature>
<feature type="compositionally biased region" description="Low complexity" evidence="1">
    <location>
        <begin position="229"/>
        <end position="243"/>
    </location>
</feature>
<feature type="transmembrane region" description="Helical" evidence="2">
    <location>
        <begin position="6"/>
        <end position="27"/>
    </location>
</feature>
<reference evidence="3 4" key="1">
    <citation type="submission" date="2011-10" db="EMBL/GenBank/DDBJ databases">
        <authorList>
            <person name="Genoscope - CEA"/>
        </authorList>
    </citation>
    <scope>NUCLEOTIDE SEQUENCE [LARGE SCALE GENOMIC DNA]</scope>
    <source>
        <strain evidence="3 4">RCC 1105</strain>
    </source>
</reference>
<dbReference type="AlphaFoldDB" id="K8EGA0"/>
<protein>
    <submittedName>
        <fullName evidence="3">Uncharacterized protein</fullName>
    </submittedName>
</protein>
<feature type="region of interest" description="Disordered" evidence="1">
    <location>
        <begin position="70"/>
        <end position="96"/>
    </location>
</feature>
<dbReference type="EMBL" id="FO082273">
    <property type="protein sequence ID" value="CCO17041.1"/>
    <property type="molecule type" value="Genomic_DNA"/>
</dbReference>
<keyword evidence="2" id="KW-1133">Transmembrane helix</keyword>
<evidence type="ECO:0000256" key="2">
    <source>
        <dbReference type="SAM" id="Phobius"/>
    </source>
</evidence>
<dbReference type="Proteomes" id="UP000198341">
    <property type="component" value="Chromosome 6"/>
</dbReference>
<feature type="region of interest" description="Disordered" evidence="1">
    <location>
        <begin position="750"/>
        <end position="771"/>
    </location>
</feature>
<accession>K8EGA0</accession>
<keyword evidence="2" id="KW-0472">Membrane</keyword>
<feature type="transmembrane region" description="Helical" evidence="2">
    <location>
        <begin position="534"/>
        <end position="560"/>
    </location>
</feature>
<dbReference type="GeneID" id="19015284"/>
<dbReference type="KEGG" id="bpg:Bathy06g03040"/>
<evidence type="ECO:0000256" key="1">
    <source>
        <dbReference type="SAM" id="MobiDB-lite"/>
    </source>
</evidence>
<evidence type="ECO:0000313" key="4">
    <source>
        <dbReference type="Proteomes" id="UP000198341"/>
    </source>
</evidence>
<evidence type="ECO:0000313" key="3">
    <source>
        <dbReference type="EMBL" id="CCO17041.1"/>
    </source>
</evidence>
<feature type="compositionally biased region" description="Polar residues" evidence="1">
    <location>
        <begin position="1129"/>
        <end position="1144"/>
    </location>
</feature>
<feature type="region of interest" description="Disordered" evidence="1">
    <location>
        <begin position="820"/>
        <end position="852"/>
    </location>
</feature>
<feature type="compositionally biased region" description="Polar residues" evidence="1">
    <location>
        <begin position="207"/>
        <end position="221"/>
    </location>
</feature>
<sequence length="1192" mass="130029">MTFFSGVTFTFLVAFTHFPLFCLYVVWFKNGLMRFEAAREALVTRGVIKRRSSQQRGKSRIRGNATELERKNNDDIIAEQTEEEEKEEDEDEEDDENAYLYPERPMLPHVFPSVCLQLVIDGANDSNDQVTESIDSLCFVHWPRDLLEVHVLDLSSVRTMDESSNNTTTSTAGMSTFENAAVKCAARWRERGVMCDVFNVSEFETSSASGGSLFRTPSGNLKANEMTRNNSNSSNNINNNSNNKRNDIEQGESGTASSSGREERSHKIVSFGNALEKGRLKTRAEIIVPFTKDYLPDPEYLEHIIPSFYVRNTSSSAASNSMKKKYGGSAGGYLQTRDLRIACVVPNARFENSNLQTNTWFGVRARCSKQTSMTTICAEKSGCALSNAIPGTAFASSALKTIGGWDTRVNGAVPVADAGMRVWLHGLKVALPLSSKSSPSASRREVLSVRVPGNFANYCAKTYYEHRNYASLTHKHAVNCLLEANWVVTNDAQRSVASRSGVNMSSGAMMPGIDENETNDVATSARKKAAKKYAAFHGLTHQVLSTLLSFWCLLVLPTAFLKEIWLGNAAYVGGNVNANVLIWLVYILPCLSERLFDLAFALKATPPLPGEKNRFLTNFAFAFLANLATLPAKFAGCFIGLTLPLRKTFRGDKDESTTPFAVAVFETAVSCTAWWNCVKIIAWTVEETFSEFYFTSVVMLLCIGFAGLISSTATVNILKQFSIIKHDIKRDGVTAVTKKKMNLKNLKKHLRMRPPKASGEEKQGLLASQRAKEEEALRKKKSAAARVDLDVPLEGVIVNAPSSVDDGEDDLLLQIGAVKSSNKSKQQRAVDKASASSSAPKSRGGQTALGMVQSQPGSVYGREIMHSFQTDGRVYQQPDGSSHAGGVGGGGGGGGGGHDNYRTVSGSSKPNAYAPVSDVFAQRAAIKAYKKMRQHDFDLDKHSQADTRSMLSNQSEGNLPSHLRFGSENSQALDSQIDMFDEHGNYIGNVGTGESNIDPMFVPKDSEYASSSDDDSNRSDSDDSNDDDHHHQQHRRRSGRRSNEASPHRVRRTSSKKNSNAATDDSAYVGGKVNTAGLAMEKSSPPSKTDVTNTSSGGGGKSVMSRIKTTISANALANLGKSKSKDEMTSSATTKNNEQSTQRSPRAAFGDFVQPNLGKISIKANGMGRKPPISPRIQDIDQVYDDALPQSV</sequence>
<gene>
    <name evidence="3" type="ORF">Bathy06g03040</name>
</gene>
<proteinExistence type="predicted"/>
<dbReference type="Gene3D" id="3.90.550.10">
    <property type="entry name" value="Spore Coat Polysaccharide Biosynthesis Protein SpsA, Chain A"/>
    <property type="match status" value="1"/>
</dbReference>
<feature type="compositionally biased region" description="Polar residues" evidence="1">
    <location>
        <begin position="1084"/>
        <end position="1095"/>
    </location>
</feature>